<sequence>MMDLGPEVNGRLSTLLWKMEKLLENQEKVLKNQEKLLKFMEQQQALQSSATLVSRERRLVNGVRGRDLEHSSTGELRIPSNLLESIGHFTSESVSGVHHSTKLAGCSTNPVETSDSSQDPSVSIHDSVNVVSEVSVPLKYNVPVFVSPAETELDSGAVNCNDSSNMTEDHSESANGVDRVKDLLSWAEKIQKTSCSIGNFSVNLLKALFTKEEMFNRNCSGTRGKGALDSGKLDIIKFCAFKLYSIPDAEQESVWKQKCVISIDEFLRRGNRSRAQNRIEQKDAPVLAPLDSSIIVEITTQDVKENKSDSSECSVLYKSVCKYSQVLSNEHLQTPKHRHLAMEKDKTDTIIKDGQEEPSEKKRTLVQHSPDRHGSQSPAGTEKKPSPRKSLERERQSQSPKRKNSQERRSKTPEKRRRRSRSHDRRDSRSPERRRKRDYRRSPDRDSRDRRPSSDYSFSRRRDRDSERERNRGRDRGRDRDRDRDRWYDRDRDRDRDHDRDRKDERAPSPSSDKKVFVKASSTGMLEKLPRPARALTSEEVRAKLAAHAESLRKQAQEAASVLNLPSYINPSVVNPHQYAVQQQKRKLLWGGKKTENESSSSSSGPSKPTMWNTTTFNNDQGGEMQAKFRRLMGIKGDGSSSTGDQEGPAQPAQSEKLMADLEAEFERSRAFQLSRGAGGKSGIGLGYSGT</sequence>
<gene>
    <name evidence="4" type="ORF">PEVE_00013393</name>
</gene>
<feature type="region of interest" description="Disordered" evidence="2">
    <location>
        <begin position="100"/>
        <end position="122"/>
    </location>
</feature>
<evidence type="ECO:0000313" key="4">
    <source>
        <dbReference type="EMBL" id="CAH3013739.1"/>
    </source>
</evidence>
<feature type="compositionally biased region" description="Basic and acidic residues" evidence="2">
    <location>
        <begin position="381"/>
        <end position="396"/>
    </location>
</feature>
<evidence type="ECO:0000259" key="3">
    <source>
        <dbReference type="PROSITE" id="PS51457"/>
    </source>
</evidence>
<dbReference type="PROSITE" id="PS51457">
    <property type="entry name" value="BEN"/>
    <property type="match status" value="1"/>
</dbReference>
<dbReference type="Pfam" id="PF10523">
    <property type="entry name" value="BEN"/>
    <property type="match status" value="1"/>
</dbReference>
<proteinExistence type="predicted"/>
<dbReference type="SMART" id="SM01025">
    <property type="entry name" value="BEN"/>
    <property type="match status" value="1"/>
</dbReference>
<dbReference type="InterPro" id="IPR033583">
    <property type="entry name" value="BEND3"/>
</dbReference>
<dbReference type="InterPro" id="IPR028124">
    <property type="entry name" value="SMAP_dom"/>
</dbReference>
<feature type="compositionally biased region" description="Basic residues" evidence="2">
    <location>
        <begin position="414"/>
        <end position="423"/>
    </location>
</feature>
<feature type="compositionally biased region" description="Polar residues" evidence="2">
    <location>
        <begin position="106"/>
        <end position="122"/>
    </location>
</feature>
<feature type="coiled-coil region" evidence="1">
    <location>
        <begin position="16"/>
        <end position="43"/>
    </location>
</feature>
<dbReference type="EMBL" id="CALNXI010000002">
    <property type="protein sequence ID" value="CAH3013739.1"/>
    <property type="molecule type" value="Genomic_DNA"/>
</dbReference>
<dbReference type="InterPro" id="IPR018379">
    <property type="entry name" value="BEN_domain"/>
</dbReference>
<dbReference type="PANTHER" id="PTHR28665">
    <property type="entry name" value="BEN DOMAIN-CONTAINING PROTEIN 3"/>
    <property type="match status" value="1"/>
</dbReference>
<evidence type="ECO:0000256" key="1">
    <source>
        <dbReference type="SAM" id="Coils"/>
    </source>
</evidence>
<evidence type="ECO:0000256" key="2">
    <source>
        <dbReference type="SAM" id="MobiDB-lite"/>
    </source>
</evidence>
<dbReference type="Proteomes" id="UP001159427">
    <property type="component" value="Unassembled WGS sequence"/>
</dbReference>
<evidence type="ECO:0000313" key="5">
    <source>
        <dbReference type="Proteomes" id="UP001159427"/>
    </source>
</evidence>
<feature type="compositionally biased region" description="Basic and acidic residues" evidence="2">
    <location>
        <begin position="340"/>
        <end position="374"/>
    </location>
</feature>
<accession>A0ABN8L9G3</accession>
<feature type="region of interest" description="Disordered" evidence="2">
    <location>
        <begin position="334"/>
        <end position="535"/>
    </location>
</feature>
<dbReference type="Pfam" id="PF15477">
    <property type="entry name" value="SMAP"/>
    <property type="match status" value="1"/>
</dbReference>
<protein>
    <recommendedName>
        <fullName evidence="3">BEN domain-containing protein</fullName>
    </recommendedName>
</protein>
<keyword evidence="5" id="KW-1185">Reference proteome</keyword>
<feature type="compositionally biased region" description="Polar residues" evidence="2">
    <location>
        <begin position="605"/>
        <end position="621"/>
    </location>
</feature>
<feature type="domain" description="BEN" evidence="3">
    <location>
        <begin position="174"/>
        <end position="274"/>
    </location>
</feature>
<feature type="compositionally biased region" description="Basic and acidic residues" evidence="2">
    <location>
        <begin position="404"/>
        <end position="413"/>
    </location>
</feature>
<keyword evidence="1" id="KW-0175">Coiled coil</keyword>
<name>A0ABN8L9G3_9CNID</name>
<feature type="region of interest" description="Disordered" evidence="2">
    <location>
        <begin position="591"/>
        <end position="621"/>
    </location>
</feature>
<reference evidence="4 5" key="1">
    <citation type="submission" date="2022-05" db="EMBL/GenBank/DDBJ databases">
        <authorList>
            <consortium name="Genoscope - CEA"/>
            <person name="William W."/>
        </authorList>
    </citation>
    <scope>NUCLEOTIDE SEQUENCE [LARGE SCALE GENOMIC DNA]</scope>
</reference>
<feature type="region of interest" description="Disordered" evidence="2">
    <location>
        <begin position="635"/>
        <end position="662"/>
    </location>
</feature>
<dbReference type="PANTHER" id="PTHR28665:SF1">
    <property type="entry name" value="BEN DOMAIN-CONTAINING PROTEIN 3"/>
    <property type="match status" value="1"/>
</dbReference>
<organism evidence="4 5">
    <name type="scientific">Porites evermanni</name>
    <dbReference type="NCBI Taxonomy" id="104178"/>
    <lineage>
        <taxon>Eukaryota</taxon>
        <taxon>Metazoa</taxon>
        <taxon>Cnidaria</taxon>
        <taxon>Anthozoa</taxon>
        <taxon>Hexacorallia</taxon>
        <taxon>Scleractinia</taxon>
        <taxon>Fungiina</taxon>
        <taxon>Poritidae</taxon>
        <taxon>Porites</taxon>
    </lineage>
</organism>
<comment type="caution">
    <text evidence="4">The sequence shown here is derived from an EMBL/GenBank/DDBJ whole genome shotgun (WGS) entry which is preliminary data.</text>
</comment>
<feature type="compositionally biased region" description="Basic and acidic residues" evidence="2">
    <location>
        <begin position="440"/>
        <end position="516"/>
    </location>
</feature>